<organism evidence="8 9">
    <name type="scientific">Sphaerimonospora cavernae</name>
    <dbReference type="NCBI Taxonomy" id="1740611"/>
    <lineage>
        <taxon>Bacteria</taxon>
        <taxon>Bacillati</taxon>
        <taxon>Actinomycetota</taxon>
        <taxon>Actinomycetes</taxon>
        <taxon>Streptosporangiales</taxon>
        <taxon>Streptosporangiaceae</taxon>
        <taxon>Sphaerimonospora</taxon>
    </lineage>
</organism>
<reference evidence="8 9" key="1">
    <citation type="submission" date="2024-09" db="EMBL/GenBank/DDBJ databases">
        <authorList>
            <person name="Sun Q."/>
            <person name="Mori K."/>
        </authorList>
    </citation>
    <scope>NUCLEOTIDE SEQUENCE [LARGE SCALE GENOMIC DNA]</scope>
    <source>
        <strain evidence="8 9">TBRC 1851</strain>
    </source>
</reference>
<dbReference type="PANTHER" id="PTHR35807">
    <property type="entry name" value="TRANSCRIPTIONAL REGULATOR REDD-RELATED"/>
    <property type="match status" value="1"/>
</dbReference>
<dbReference type="SUPFAM" id="SSF48452">
    <property type="entry name" value="TPR-like"/>
    <property type="match status" value="1"/>
</dbReference>
<evidence type="ECO:0000256" key="5">
    <source>
        <dbReference type="PROSITE-ProRule" id="PRU01091"/>
    </source>
</evidence>
<dbReference type="PANTHER" id="PTHR35807:SF1">
    <property type="entry name" value="TRANSCRIPTIONAL REGULATOR REDD"/>
    <property type="match status" value="1"/>
</dbReference>
<feature type="region of interest" description="Disordered" evidence="6">
    <location>
        <begin position="642"/>
        <end position="689"/>
    </location>
</feature>
<dbReference type="Proteomes" id="UP001589870">
    <property type="component" value="Unassembled WGS sequence"/>
</dbReference>
<keyword evidence="4" id="KW-0804">Transcription</keyword>
<dbReference type="PROSITE" id="PS51755">
    <property type="entry name" value="OMPR_PHOB"/>
    <property type="match status" value="1"/>
</dbReference>
<dbReference type="Gene3D" id="3.40.50.300">
    <property type="entry name" value="P-loop containing nucleotide triphosphate hydrolases"/>
    <property type="match status" value="1"/>
</dbReference>
<dbReference type="InterPro" id="IPR041664">
    <property type="entry name" value="AAA_16"/>
</dbReference>
<dbReference type="CDD" id="cd15831">
    <property type="entry name" value="BTAD"/>
    <property type="match status" value="1"/>
</dbReference>
<dbReference type="InterPro" id="IPR027417">
    <property type="entry name" value="P-loop_NTPase"/>
</dbReference>
<dbReference type="Pfam" id="PF13191">
    <property type="entry name" value="AAA_16"/>
    <property type="match status" value="1"/>
</dbReference>
<dbReference type="RefSeq" id="WP_394299821.1">
    <property type="nucleotide sequence ID" value="NZ_JBHMQT010000006.1"/>
</dbReference>
<dbReference type="Pfam" id="PF03704">
    <property type="entry name" value="BTAD"/>
    <property type="match status" value="1"/>
</dbReference>
<feature type="domain" description="OmpR/PhoB-type" evidence="7">
    <location>
        <begin position="1"/>
        <end position="80"/>
    </location>
</feature>
<proteinExistence type="inferred from homology"/>
<dbReference type="SUPFAM" id="SSF46894">
    <property type="entry name" value="C-terminal effector domain of the bipartite response regulators"/>
    <property type="match status" value="1"/>
</dbReference>
<dbReference type="InterPro" id="IPR005158">
    <property type="entry name" value="BTAD"/>
</dbReference>
<dbReference type="Pfam" id="PF00486">
    <property type="entry name" value="Trans_reg_C"/>
    <property type="match status" value="1"/>
</dbReference>
<comment type="caution">
    <text evidence="8">The sequence shown here is derived from an EMBL/GenBank/DDBJ whole genome shotgun (WGS) entry which is preliminary data.</text>
</comment>
<dbReference type="EMBL" id="JBHMQT010000006">
    <property type="protein sequence ID" value="MFC0861590.1"/>
    <property type="molecule type" value="Genomic_DNA"/>
</dbReference>
<keyword evidence="9" id="KW-1185">Reference proteome</keyword>
<evidence type="ECO:0000256" key="2">
    <source>
        <dbReference type="ARBA" id="ARBA00023015"/>
    </source>
</evidence>
<evidence type="ECO:0000256" key="1">
    <source>
        <dbReference type="ARBA" id="ARBA00005820"/>
    </source>
</evidence>
<comment type="similarity">
    <text evidence="1">Belongs to the AfsR/DnrI/RedD regulatory family.</text>
</comment>
<dbReference type="SMART" id="SM00862">
    <property type="entry name" value="Trans_reg_C"/>
    <property type="match status" value="1"/>
</dbReference>
<dbReference type="Gene3D" id="1.25.40.10">
    <property type="entry name" value="Tetratricopeptide repeat domain"/>
    <property type="match status" value="1"/>
</dbReference>
<name>A0ABV6TZF7_9ACTN</name>
<dbReference type="InterPro" id="IPR051677">
    <property type="entry name" value="AfsR-DnrI-RedD_regulator"/>
</dbReference>
<dbReference type="InterPro" id="IPR036388">
    <property type="entry name" value="WH-like_DNA-bd_sf"/>
</dbReference>
<evidence type="ECO:0000256" key="6">
    <source>
        <dbReference type="SAM" id="MobiDB-lite"/>
    </source>
</evidence>
<feature type="DNA-binding region" description="OmpR/PhoB-type" evidence="5">
    <location>
        <begin position="1"/>
        <end position="80"/>
    </location>
</feature>
<keyword evidence="3 5" id="KW-0238">DNA-binding</keyword>
<protein>
    <submittedName>
        <fullName evidence="8">BTAD domain-containing putative transcriptional regulator</fullName>
    </submittedName>
</protein>
<dbReference type="Gene3D" id="1.10.10.10">
    <property type="entry name" value="Winged helix-like DNA-binding domain superfamily/Winged helix DNA-binding domain"/>
    <property type="match status" value="1"/>
</dbReference>
<dbReference type="SUPFAM" id="SSF52540">
    <property type="entry name" value="P-loop containing nucleoside triphosphate hydrolases"/>
    <property type="match status" value="1"/>
</dbReference>
<dbReference type="InterPro" id="IPR001867">
    <property type="entry name" value="OmpR/PhoB-type_DNA-bd"/>
</dbReference>
<dbReference type="InterPro" id="IPR016032">
    <property type="entry name" value="Sig_transdc_resp-reg_C-effctor"/>
</dbReference>
<evidence type="ECO:0000313" key="9">
    <source>
        <dbReference type="Proteomes" id="UP001589870"/>
    </source>
</evidence>
<evidence type="ECO:0000259" key="7">
    <source>
        <dbReference type="PROSITE" id="PS51755"/>
    </source>
</evidence>
<accession>A0ABV6TZF7</accession>
<sequence length="689" mass="74528">MDIGAPKQRALLALLVSQVGQPVPVDVILEALWAGHPPPSAMTSLQAYVSNLRRLLEPDRAPRTPATVLRTSPWGYLLDISVVDVDVCRFSEHATAGWRAWDRDDPQQALGEFESGLALWRGQAYPEVADAPCVVPEVARLEELRLSVFEMRCAALLAVGAHEVVVAELGAFMKVNPLREYGCELLSLALYRAGRQADALAVLRTIRVRLKEEMGIDPGPALQQRSREILNQAPTLDWRPVPAVPTVVASSEPAAPPQVVTTAPPPAPGADVAVFVGRETALRQLTEALAAAEAGRGRVVTVSGEPGVGKTCLLRRFAESAGVPVFWGACPEHVAAPSLWPWEQVLRAAKASFPERPVPGPVAELLDRDPRSLVDGEDITGAALRRFEAIVHYLTDMSQNAPMVVTLDHFHRADPSSLQLLAHLAESVPAHRLLLVVSYRSDEAPILAEALAALSRGELARIDLKGLDSRDTRTLAGAILRQEVSKRTAEGLYARTEGNPFFLLELIKLLAGEQRLDDPLTAPVPVSVREVALRRVARLPRPAAELLSVAAVAGRHFDIEVVAEVVPIEIDAALEILDTAIAAGLVVEDQHRLGWFRFTHALVTEALYETTGRLRRARLLRRLGAAAGRAWARGTESAAEGAEYRLPAPDAPLPLTPLPQRPSPRPVVAPPYDSGSRGCRPPGPKSRGR</sequence>
<feature type="compositionally biased region" description="Pro residues" evidence="6">
    <location>
        <begin position="649"/>
        <end position="669"/>
    </location>
</feature>
<dbReference type="InterPro" id="IPR011990">
    <property type="entry name" value="TPR-like_helical_dom_sf"/>
</dbReference>
<keyword evidence="2" id="KW-0805">Transcription regulation</keyword>
<gene>
    <name evidence="8" type="ORF">ACFHYQ_04680</name>
</gene>
<evidence type="ECO:0000256" key="3">
    <source>
        <dbReference type="ARBA" id="ARBA00023125"/>
    </source>
</evidence>
<evidence type="ECO:0000256" key="4">
    <source>
        <dbReference type="ARBA" id="ARBA00023163"/>
    </source>
</evidence>
<evidence type="ECO:0000313" key="8">
    <source>
        <dbReference type="EMBL" id="MFC0861590.1"/>
    </source>
</evidence>
<dbReference type="SMART" id="SM01043">
    <property type="entry name" value="BTAD"/>
    <property type="match status" value="1"/>
</dbReference>